<proteinExistence type="predicted"/>
<gene>
    <name evidence="2" type="ORF">DCF15_19270</name>
</gene>
<organism evidence="2 3">
    <name type="scientific">Phormidesmis priestleyi</name>
    <dbReference type="NCBI Taxonomy" id="268141"/>
    <lineage>
        <taxon>Bacteria</taxon>
        <taxon>Bacillati</taxon>
        <taxon>Cyanobacteriota</taxon>
        <taxon>Cyanophyceae</taxon>
        <taxon>Leptolyngbyales</taxon>
        <taxon>Leptolyngbyaceae</taxon>
        <taxon>Phormidesmis</taxon>
    </lineage>
</organism>
<comment type="caution">
    <text evidence="2">The sequence shown here is derived from an EMBL/GenBank/DDBJ whole genome shotgun (WGS) entry which is preliminary data.</text>
</comment>
<dbReference type="Proteomes" id="UP000249794">
    <property type="component" value="Unassembled WGS sequence"/>
</dbReference>
<dbReference type="Pfam" id="PF01580">
    <property type="entry name" value="FtsK_SpoIIIE"/>
    <property type="match status" value="1"/>
</dbReference>
<dbReference type="AlphaFoldDB" id="A0A2W4WPZ3"/>
<protein>
    <recommendedName>
        <fullName evidence="1">FtsK domain-containing protein</fullName>
    </recommendedName>
</protein>
<evidence type="ECO:0000259" key="1">
    <source>
        <dbReference type="Pfam" id="PF01580"/>
    </source>
</evidence>
<sequence>MSIMQAVRDRFNPSAQPDRETISVAADPAVQLQVELKAVITALLQAQTPEAQAEIYRTVAAELSASGTDHDDVQAALSAIYPDSITSAQVITQNLTAHGYRENAAANTTTIQPDIEQHPAIPAPASTEVALPTYAGKIDYYEGSLLAETIAGGAFSLAIVGAPKAGASTLMRAFIWSMIYQPAGQRPTIELIDTRCDYWQGLEMIPGLVMPVTVADMSAVQTIALKIEQVYGEVKERQRLFRAEGRFAVSHSWKPYLFGINGWGEVMDYLAKLTPKQIEEDEVLKPMFTRLRYILAQGADVGVSCLLTARAHDRIFPDNRSLEETQLLLLGRLTGDYRGGYSAIDRAINDKAQLPAHGDRAHLMALLNYSKQVGQPVLVALSGRPRMAKLPDLSEHNHHDFARAYNRLKPY</sequence>
<dbReference type="GO" id="GO:0003677">
    <property type="term" value="F:DNA binding"/>
    <property type="evidence" value="ECO:0007669"/>
    <property type="project" value="InterPro"/>
</dbReference>
<dbReference type="InterPro" id="IPR027417">
    <property type="entry name" value="P-loop_NTPase"/>
</dbReference>
<dbReference type="Gene3D" id="3.40.50.300">
    <property type="entry name" value="P-loop containing nucleotide triphosphate hydrolases"/>
    <property type="match status" value="1"/>
</dbReference>
<dbReference type="GO" id="GO:0005524">
    <property type="term" value="F:ATP binding"/>
    <property type="evidence" value="ECO:0007669"/>
    <property type="project" value="InterPro"/>
</dbReference>
<reference evidence="3" key="1">
    <citation type="submission" date="2018-04" db="EMBL/GenBank/DDBJ databases">
        <authorList>
            <person name="Cornet L."/>
        </authorList>
    </citation>
    <scope>NUCLEOTIDE SEQUENCE [LARGE SCALE GENOMIC DNA]</scope>
</reference>
<feature type="domain" description="FtsK" evidence="1">
    <location>
        <begin position="157"/>
        <end position="249"/>
    </location>
</feature>
<evidence type="ECO:0000313" key="3">
    <source>
        <dbReference type="Proteomes" id="UP000249794"/>
    </source>
</evidence>
<accession>A0A2W4WPZ3</accession>
<evidence type="ECO:0000313" key="2">
    <source>
        <dbReference type="EMBL" id="PZO47223.1"/>
    </source>
</evidence>
<dbReference type="InterPro" id="IPR002543">
    <property type="entry name" value="FtsK_dom"/>
</dbReference>
<dbReference type="EMBL" id="QBMP01000280">
    <property type="protein sequence ID" value="PZO47223.1"/>
    <property type="molecule type" value="Genomic_DNA"/>
</dbReference>
<reference evidence="2 3" key="2">
    <citation type="submission" date="2018-06" db="EMBL/GenBank/DDBJ databases">
        <title>Metagenomic assembly of (sub)arctic Cyanobacteria and their associated microbiome from non-axenic cultures.</title>
        <authorList>
            <person name="Baurain D."/>
        </authorList>
    </citation>
    <scope>NUCLEOTIDE SEQUENCE [LARGE SCALE GENOMIC DNA]</scope>
    <source>
        <strain evidence="2">ULC027bin1</strain>
    </source>
</reference>
<name>A0A2W4WPZ3_9CYAN</name>